<dbReference type="KEGG" id="oat:OAN307_c15680"/>
<feature type="chain" id="PRO_5004102391" evidence="1">
    <location>
        <begin position="21"/>
        <end position="275"/>
    </location>
</feature>
<organism evidence="2 3">
    <name type="scientific">Octadecabacter antarcticus 307</name>
    <dbReference type="NCBI Taxonomy" id="391626"/>
    <lineage>
        <taxon>Bacteria</taxon>
        <taxon>Pseudomonadati</taxon>
        <taxon>Pseudomonadota</taxon>
        <taxon>Alphaproteobacteria</taxon>
        <taxon>Rhodobacterales</taxon>
        <taxon>Roseobacteraceae</taxon>
        <taxon>Octadecabacter</taxon>
    </lineage>
</organism>
<dbReference type="SUPFAM" id="SSF56935">
    <property type="entry name" value="Porins"/>
    <property type="match status" value="1"/>
</dbReference>
<proteinExistence type="predicted"/>
<gene>
    <name evidence="2" type="ORF">OAN307_c15680</name>
</gene>
<feature type="signal peptide" evidence="1">
    <location>
        <begin position="1"/>
        <end position="20"/>
    </location>
</feature>
<dbReference type="HOGENOM" id="CLU_1011340_0_0_5"/>
<dbReference type="AlphaFoldDB" id="M9RA34"/>
<evidence type="ECO:0000313" key="2">
    <source>
        <dbReference type="EMBL" id="AGI67241.1"/>
    </source>
</evidence>
<evidence type="ECO:0000256" key="1">
    <source>
        <dbReference type="SAM" id="SignalP"/>
    </source>
</evidence>
<evidence type="ECO:0000313" key="3">
    <source>
        <dbReference type="Proteomes" id="UP000005307"/>
    </source>
</evidence>
<reference evidence="2 3" key="1">
    <citation type="journal article" date="2013" name="PLoS ONE">
        <title>Poles Apart: Arctic and Antarctic Octadecabacter strains Share High Genome Plasticity and a New Type of Xanthorhodopsin.</title>
        <authorList>
            <person name="Vollmers J."/>
            <person name="Voget S."/>
            <person name="Dietrich S."/>
            <person name="Gollnow K."/>
            <person name="Smits M."/>
            <person name="Meyer K."/>
            <person name="Brinkhoff T."/>
            <person name="Simon M."/>
            <person name="Daniel R."/>
        </authorList>
    </citation>
    <scope>NUCLEOTIDE SEQUENCE [LARGE SCALE GENOMIC DNA]</scope>
    <source>
        <strain evidence="2 3">307</strain>
    </source>
</reference>
<dbReference type="Proteomes" id="UP000005307">
    <property type="component" value="Chromosome"/>
</dbReference>
<keyword evidence="3" id="KW-1185">Reference proteome</keyword>
<name>M9RA34_9RHOB</name>
<accession>M9RA34</accession>
<keyword evidence="1" id="KW-0732">Signal</keyword>
<dbReference type="OrthoDB" id="9962680at2"/>
<dbReference type="Gene3D" id="2.40.160.10">
    <property type="entry name" value="Porin"/>
    <property type="match status" value="1"/>
</dbReference>
<dbReference type="EMBL" id="CP003740">
    <property type="protein sequence ID" value="AGI67241.1"/>
    <property type="molecule type" value="Genomic_DNA"/>
</dbReference>
<protein>
    <submittedName>
        <fullName evidence="2">Porin-like protein</fullName>
    </submittedName>
</protein>
<dbReference type="InterPro" id="IPR023614">
    <property type="entry name" value="Porin_dom_sf"/>
</dbReference>
<dbReference type="RefSeq" id="WP_015499276.1">
    <property type="nucleotide sequence ID" value="NC_020911.1"/>
</dbReference>
<sequence length="275" mass="28779">MRKISLAALLVVAGSGMAFADSGSVSLGYGQINTNNVDINTTTLSGTFEKNFANGLTVNAIGRHSGSNGAVAVEVTNAFVDLTYGFQSGTYIGGYLQRTLIMGSALNAYGFILGYKVGATELSAFYGETDISNGTTDDWGLAASYEAPNWAAHASHQVMDSDSVDPKATGIAGGYMFKSNISVFAAYASFDNFNDLSSGSIGASYAFNNTFSGVPIVASAEYMNIDTDYATSEKLSFMLTMQFGNEPGIIPDQSFAGSVANPGYSSNASFFDGIY</sequence>